<comment type="caution">
    <text evidence="1">The sequence shown here is derived from an EMBL/GenBank/DDBJ whole genome shotgun (WGS) entry which is preliminary data.</text>
</comment>
<name>A0A1G1ZXQ2_9BACT</name>
<evidence type="ECO:0000313" key="2">
    <source>
        <dbReference type="Proteomes" id="UP000176626"/>
    </source>
</evidence>
<proteinExistence type="predicted"/>
<gene>
    <name evidence="1" type="ORF">A2214_01415</name>
</gene>
<dbReference type="EMBL" id="MHJN01000016">
    <property type="protein sequence ID" value="OGY68657.1"/>
    <property type="molecule type" value="Genomic_DNA"/>
</dbReference>
<dbReference type="Proteomes" id="UP000176626">
    <property type="component" value="Unassembled WGS sequence"/>
</dbReference>
<organism evidence="1 2">
    <name type="scientific">Candidatus Harrisonbacteria bacterium RIFOXYA1_FULL_48_8</name>
    <dbReference type="NCBI Taxonomy" id="1798411"/>
    <lineage>
        <taxon>Bacteria</taxon>
        <taxon>Candidatus Harrisoniibacteriota</taxon>
    </lineage>
</organism>
<reference evidence="1 2" key="1">
    <citation type="journal article" date="2016" name="Nat. Commun.">
        <title>Thousands of microbial genomes shed light on interconnected biogeochemical processes in an aquifer system.</title>
        <authorList>
            <person name="Anantharaman K."/>
            <person name="Brown C.T."/>
            <person name="Hug L.A."/>
            <person name="Sharon I."/>
            <person name="Castelle C.J."/>
            <person name="Probst A.J."/>
            <person name="Thomas B.C."/>
            <person name="Singh A."/>
            <person name="Wilkins M.J."/>
            <person name="Karaoz U."/>
            <person name="Brodie E.L."/>
            <person name="Williams K.H."/>
            <person name="Hubbard S.S."/>
            <person name="Banfield J.F."/>
        </authorList>
    </citation>
    <scope>NUCLEOTIDE SEQUENCE [LARGE SCALE GENOMIC DNA]</scope>
</reference>
<evidence type="ECO:0000313" key="1">
    <source>
        <dbReference type="EMBL" id="OGY68657.1"/>
    </source>
</evidence>
<sequence length="121" mass="13161">MLRRGLRRPETRGQMSKWPKLLAWTQETTAGVPAALEPKEAEIPTPAIPVEARNAAVATIIPPERPREGEIEVPLVLRDFALALEEPLGIFLTGVGVELDSRSPDHLLAIDAVLALLQDGD</sequence>
<dbReference type="AlphaFoldDB" id="A0A1G1ZXQ2"/>
<accession>A0A1G1ZXQ2</accession>
<protein>
    <submittedName>
        <fullName evidence="1">Uncharacterized protein</fullName>
    </submittedName>
</protein>